<proteinExistence type="inferred from homology"/>
<dbReference type="GO" id="GO:0016787">
    <property type="term" value="F:hydrolase activity"/>
    <property type="evidence" value="ECO:0007669"/>
    <property type="project" value="UniProtKB-KW"/>
</dbReference>
<dbReference type="PIRSF" id="PIRSF029143">
    <property type="entry name" value="UCP029143"/>
    <property type="match status" value="1"/>
</dbReference>
<dbReference type="InterPro" id="IPR008314">
    <property type="entry name" value="AC4CH"/>
</dbReference>
<name>A0A8J4PM64_9MYCE</name>
<evidence type="ECO:0000313" key="4">
    <source>
        <dbReference type="Proteomes" id="UP000695562"/>
    </source>
</evidence>
<dbReference type="PANTHER" id="PTHR38088:SF2">
    <property type="entry name" value="UCP029143 FAMILY PROTEIN"/>
    <property type="match status" value="1"/>
</dbReference>
<evidence type="ECO:0000256" key="1">
    <source>
        <dbReference type="ARBA" id="ARBA00022801"/>
    </source>
</evidence>
<dbReference type="Pfam" id="PF04266">
    <property type="entry name" value="ASCH"/>
    <property type="match status" value="1"/>
</dbReference>
<feature type="domain" description="ASCH" evidence="2">
    <location>
        <begin position="10"/>
        <end position="108"/>
    </location>
</feature>
<keyword evidence="4" id="KW-1185">Reference proteome</keyword>
<dbReference type="GO" id="GO:0005829">
    <property type="term" value="C:cytosol"/>
    <property type="evidence" value="ECO:0007669"/>
    <property type="project" value="TreeGrafter"/>
</dbReference>
<dbReference type="SMART" id="SM01022">
    <property type="entry name" value="ASCH"/>
    <property type="match status" value="1"/>
</dbReference>
<organism evidence="3 4">
    <name type="scientific">Polysphondylium violaceum</name>
    <dbReference type="NCBI Taxonomy" id="133409"/>
    <lineage>
        <taxon>Eukaryota</taxon>
        <taxon>Amoebozoa</taxon>
        <taxon>Evosea</taxon>
        <taxon>Eumycetozoa</taxon>
        <taxon>Dictyostelia</taxon>
        <taxon>Dictyosteliales</taxon>
        <taxon>Dictyosteliaceae</taxon>
        <taxon>Polysphondylium</taxon>
    </lineage>
</organism>
<reference evidence="3" key="1">
    <citation type="submission" date="2020-01" db="EMBL/GenBank/DDBJ databases">
        <title>Development of genomics and gene disruption for Polysphondylium violaceum indicates a role for the polyketide synthase stlB in stalk morphogenesis.</title>
        <authorList>
            <person name="Narita B."/>
            <person name="Kawabe Y."/>
            <person name="Kin K."/>
            <person name="Saito T."/>
            <person name="Gibbs R."/>
            <person name="Kuspa A."/>
            <person name="Muzny D."/>
            <person name="Queller D."/>
            <person name="Richards S."/>
            <person name="Strassman J."/>
            <person name="Sucgang R."/>
            <person name="Worley K."/>
            <person name="Schaap P."/>
        </authorList>
    </citation>
    <scope>NUCLEOTIDE SEQUENCE</scope>
    <source>
        <strain evidence="3">QSvi11</strain>
    </source>
</reference>
<dbReference type="HAMAP" id="MF_00684">
    <property type="entry name" value="ac4C_amidohydr"/>
    <property type="match status" value="1"/>
</dbReference>
<dbReference type="InterPro" id="IPR007374">
    <property type="entry name" value="ASCH_domain"/>
</dbReference>
<dbReference type="CDD" id="cd06552">
    <property type="entry name" value="ASCH_yqfb_like"/>
    <property type="match status" value="1"/>
</dbReference>
<dbReference type="AlphaFoldDB" id="A0A8J4PM64"/>
<dbReference type="PANTHER" id="PTHR38088">
    <property type="entry name" value="UCP029143 FAMILY PROTEIN"/>
    <property type="match status" value="1"/>
</dbReference>
<dbReference type="Proteomes" id="UP000695562">
    <property type="component" value="Unassembled WGS sequence"/>
</dbReference>
<dbReference type="OrthoDB" id="17296at2759"/>
<gene>
    <name evidence="3" type="ORF">CYY_008117</name>
</gene>
<dbReference type="EMBL" id="AJWJ01000474">
    <property type="protein sequence ID" value="KAF2070570.1"/>
    <property type="molecule type" value="Genomic_DNA"/>
</dbReference>
<dbReference type="SUPFAM" id="SSF88697">
    <property type="entry name" value="PUA domain-like"/>
    <property type="match status" value="1"/>
</dbReference>
<dbReference type="NCBIfam" id="NF003443">
    <property type="entry name" value="PRK04980.1"/>
    <property type="match status" value="1"/>
</dbReference>
<dbReference type="Gene3D" id="2.30.130.30">
    <property type="entry name" value="Hypothetical protein"/>
    <property type="match status" value="1"/>
</dbReference>
<sequence length="109" mass="12972">MNSNNNKKKITFYSRFEADILAKKKTITIRNHRESHFQSGDIVDVSRYEDHQYFCTIEIKNITPTKLDQLTEQHAQQENMSLEQLVEIITKIYPNQTDFFVIEFTVIEQ</sequence>
<comment type="caution">
    <text evidence="3">The sequence shown here is derived from an EMBL/GenBank/DDBJ whole genome shotgun (WGS) entry which is preliminary data.</text>
</comment>
<keyword evidence="1" id="KW-0378">Hydrolase</keyword>
<evidence type="ECO:0000313" key="3">
    <source>
        <dbReference type="EMBL" id="KAF2070570.1"/>
    </source>
</evidence>
<accession>A0A8J4PM64</accession>
<dbReference type="InterPro" id="IPR015947">
    <property type="entry name" value="PUA-like_sf"/>
</dbReference>
<evidence type="ECO:0000259" key="2">
    <source>
        <dbReference type="SMART" id="SM01022"/>
    </source>
</evidence>
<protein>
    <recommendedName>
        <fullName evidence="2">ASCH domain-containing protein</fullName>
    </recommendedName>
</protein>